<dbReference type="PANTHER" id="PTHR43280">
    <property type="entry name" value="ARAC-FAMILY TRANSCRIPTIONAL REGULATOR"/>
    <property type="match status" value="1"/>
</dbReference>
<reference evidence="5 6" key="1">
    <citation type="journal article" date="2024" name="Int. J. Syst. Evol. Microbiol.">
        <title>Paenibacillus hexagrammi sp. nov., a novel bacterium isolated from the gut content of Hexagrammos agrammus.</title>
        <authorList>
            <person name="Jung H.K."/>
            <person name="Kim D.G."/>
            <person name="Zin H."/>
            <person name="Park J."/>
            <person name="Jung H."/>
            <person name="Kim Y.O."/>
            <person name="Kong H.J."/>
            <person name="Kim J.W."/>
            <person name="Kim Y.S."/>
        </authorList>
    </citation>
    <scope>NUCLEOTIDE SEQUENCE [LARGE SCALE GENOMIC DNA]</scope>
    <source>
        <strain evidence="5 6">YPD9-1</strain>
    </source>
</reference>
<dbReference type="InterPro" id="IPR020449">
    <property type="entry name" value="Tscrpt_reg_AraC-type_HTH"/>
</dbReference>
<evidence type="ECO:0000313" key="6">
    <source>
        <dbReference type="Proteomes" id="UP001649230"/>
    </source>
</evidence>
<dbReference type="InterPro" id="IPR003313">
    <property type="entry name" value="AraC-bd"/>
</dbReference>
<dbReference type="PRINTS" id="PR00032">
    <property type="entry name" value="HTHARAC"/>
</dbReference>
<dbReference type="InterPro" id="IPR037923">
    <property type="entry name" value="HTH-like"/>
</dbReference>
<dbReference type="SMART" id="SM00342">
    <property type="entry name" value="HTH_ARAC"/>
    <property type="match status" value="1"/>
</dbReference>
<evidence type="ECO:0000256" key="3">
    <source>
        <dbReference type="ARBA" id="ARBA00023163"/>
    </source>
</evidence>
<evidence type="ECO:0000256" key="1">
    <source>
        <dbReference type="ARBA" id="ARBA00023015"/>
    </source>
</evidence>
<evidence type="ECO:0000256" key="2">
    <source>
        <dbReference type="ARBA" id="ARBA00023125"/>
    </source>
</evidence>
<dbReference type="SUPFAM" id="SSF46689">
    <property type="entry name" value="Homeodomain-like"/>
    <property type="match status" value="2"/>
</dbReference>
<dbReference type="Pfam" id="PF02311">
    <property type="entry name" value="AraC_binding"/>
    <property type="match status" value="1"/>
</dbReference>
<name>A0ABY3SL27_9BACL</name>
<keyword evidence="1" id="KW-0805">Transcription regulation</keyword>
<dbReference type="InterPro" id="IPR009057">
    <property type="entry name" value="Homeodomain-like_sf"/>
</dbReference>
<feature type="domain" description="HTH araC/xylS-type" evidence="4">
    <location>
        <begin position="178"/>
        <end position="276"/>
    </location>
</feature>
<accession>A0ABY3SL27</accession>
<dbReference type="Proteomes" id="UP001649230">
    <property type="component" value="Chromosome"/>
</dbReference>
<keyword evidence="6" id="KW-1185">Reference proteome</keyword>
<dbReference type="SUPFAM" id="SSF51215">
    <property type="entry name" value="Regulatory protein AraC"/>
    <property type="match status" value="1"/>
</dbReference>
<dbReference type="EMBL" id="CP090978">
    <property type="protein sequence ID" value="UJF34414.1"/>
    <property type="molecule type" value="Genomic_DNA"/>
</dbReference>
<proteinExistence type="predicted"/>
<evidence type="ECO:0000259" key="4">
    <source>
        <dbReference type="PROSITE" id="PS01124"/>
    </source>
</evidence>
<evidence type="ECO:0000313" key="5">
    <source>
        <dbReference type="EMBL" id="UJF34414.1"/>
    </source>
</evidence>
<dbReference type="PANTHER" id="PTHR43280:SF28">
    <property type="entry name" value="HTH-TYPE TRANSCRIPTIONAL ACTIVATOR RHAS"/>
    <property type="match status" value="1"/>
</dbReference>
<dbReference type="InterPro" id="IPR018060">
    <property type="entry name" value="HTH_AraC"/>
</dbReference>
<sequence length="284" mass="32456">MSYTCDQLIPHIHWALSKPPIPGWKDIRQNTFGHTLYWIHDGVGIFSTDSSDFRVESGTLLYLHPGMELFMESDEHVPLRMTMLLFECAQYQISADGNWEVLQVDQLELPFVQRFSSHKTKELGKIFLEAEMCWVPGNAAKETKAKALLLELLADFHGDALKESRVSGEEGNVREALIKVKDYIEQYYHTNLQVGDLGKRFMISEAYLRKSFSEAFGCSPKAYLTRIRTQHAMRYLSYTDDSVSNIAKVCGYADVYHFSKAFKKSCGMSPLDYRKCGMEDAGRS</sequence>
<dbReference type="PROSITE" id="PS01124">
    <property type="entry name" value="HTH_ARAC_FAMILY_2"/>
    <property type="match status" value="1"/>
</dbReference>
<organism evidence="5 6">
    <name type="scientific">Paenibacillus hexagrammi</name>
    <dbReference type="NCBI Taxonomy" id="2908839"/>
    <lineage>
        <taxon>Bacteria</taxon>
        <taxon>Bacillati</taxon>
        <taxon>Bacillota</taxon>
        <taxon>Bacilli</taxon>
        <taxon>Bacillales</taxon>
        <taxon>Paenibacillaceae</taxon>
        <taxon>Paenibacillus</taxon>
    </lineage>
</organism>
<dbReference type="Pfam" id="PF12833">
    <property type="entry name" value="HTH_18"/>
    <property type="match status" value="1"/>
</dbReference>
<gene>
    <name evidence="5" type="ORF">L0M14_04245</name>
</gene>
<protein>
    <submittedName>
        <fullName evidence="5">AraC family transcriptional regulator</fullName>
    </submittedName>
</protein>
<dbReference type="Gene3D" id="1.10.10.60">
    <property type="entry name" value="Homeodomain-like"/>
    <property type="match status" value="2"/>
</dbReference>
<keyword evidence="3" id="KW-0804">Transcription</keyword>
<dbReference type="RefSeq" id="WP_235120988.1">
    <property type="nucleotide sequence ID" value="NZ_CP090978.1"/>
</dbReference>
<keyword evidence="2" id="KW-0238">DNA-binding</keyword>